<comment type="caution">
    <text evidence="2">The sequence shown here is derived from an EMBL/GenBank/DDBJ whole genome shotgun (WGS) entry which is preliminary data.</text>
</comment>
<organism evidence="2 3">
    <name type="scientific">Bacillus swezeyi</name>
    <dbReference type="NCBI Taxonomy" id="1925020"/>
    <lineage>
        <taxon>Bacteria</taxon>
        <taxon>Bacillati</taxon>
        <taxon>Bacillota</taxon>
        <taxon>Bacilli</taxon>
        <taxon>Bacillales</taxon>
        <taxon>Bacillaceae</taxon>
        <taxon>Bacillus</taxon>
    </lineage>
</organism>
<evidence type="ECO:0000256" key="1">
    <source>
        <dbReference type="SAM" id="MobiDB-lite"/>
    </source>
</evidence>
<keyword evidence="2" id="KW-0946">Virion</keyword>
<dbReference type="AlphaFoldDB" id="A0A5M8S1I9"/>
<evidence type="ECO:0000313" key="2">
    <source>
        <dbReference type="EMBL" id="KAA6453276.1"/>
    </source>
</evidence>
<dbReference type="Pfam" id="PF14153">
    <property type="entry name" value="Spore_coat_CotO"/>
    <property type="match status" value="1"/>
</dbReference>
<reference evidence="2 3" key="1">
    <citation type="submission" date="2018-08" db="EMBL/GenBank/DDBJ databases">
        <title>Bacillus phenotypic plasticity.</title>
        <authorList>
            <person name="Hurtado E."/>
        </authorList>
    </citation>
    <scope>NUCLEOTIDE SEQUENCE [LARGE SCALE GENOMIC DNA]</scope>
    <source>
        <strain evidence="2 3">427</strain>
    </source>
</reference>
<dbReference type="RefSeq" id="WP_148955988.1">
    <property type="nucleotide sequence ID" value="NZ_QSND01000001.1"/>
</dbReference>
<feature type="compositionally biased region" description="Basic and acidic residues" evidence="1">
    <location>
        <begin position="45"/>
        <end position="83"/>
    </location>
</feature>
<accession>A0A5M8S1I9</accession>
<dbReference type="InterPro" id="IPR025439">
    <property type="entry name" value="Spore_coat_CotO"/>
</dbReference>
<protein>
    <submittedName>
        <fullName evidence="2">Spore coat protein CotO</fullName>
    </submittedName>
</protein>
<sequence length="161" mass="17889">MSHKKSDAEQKPLMYIVQPDYDTADANMQDIVIKRKKKSKPKPNASEKKENQKEEHSEAQQSKEKDGAEAVHNEVGDRPEKGIKPIKKPLSKMSITEKIDFLTSLPGNMPKTLCLIEAGGKTYRGTIVEKKGDSVFVRTSSKGSPAELKVENITSLHPLGF</sequence>
<dbReference type="EMBL" id="QSND01000001">
    <property type="protein sequence ID" value="KAA6453276.1"/>
    <property type="molecule type" value="Genomic_DNA"/>
</dbReference>
<evidence type="ECO:0000313" key="3">
    <source>
        <dbReference type="Proteomes" id="UP000324326"/>
    </source>
</evidence>
<keyword evidence="2" id="KW-0167">Capsid protein</keyword>
<proteinExistence type="predicted"/>
<name>A0A5M8S1I9_9BACI</name>
<feature type="region of interest" description="Disordered" evidence="1">
    <location>
        <begin position="28"/>
        <end position="89"/>
    </location>
</feature>
<dbReference type="Proteomes" id="UP000324326">
    <property type="component" value="Unassembled WGS sequence"/>
</dbReference>
<gene>
    <name evidence="2" type="ORF">DX927_03500</name>
</gene>